<dbReference type="Proteomes" id="UP000298493">
    <property type="component" value="Unassembled WGS sequence"/>
</dbReference>
<sequence>MDPVKIEQRNRHRKTKLPPPKNADLTPFQKALVNNPYARALATDIRQCKITTAHLPSFFQIPFEVLPHNDQFCLVPTRLFADVTPNVSYKKTGASGFVQGRQSVLKNVLEEKNQFVFTSQTQREDMGQAKKNMGKDELRRLKKKRKQGVRWRGDMDEFVLGLLQSAVVRSLRWGLQHPKAGLVAPCDGGALDVESMDGVACFLYLETLKSYLDLEGKVDKHVSLAQTLSEMVNKIETNIRVYNDLDNNGLRRKPPAMRSDLCNPPARYPSAPYRGRIIPVYSLMDLVGEEKMRSLLKDTTFEDARAIVVKEGNLTTNAQMALLRLQEYIN</sequence>
<dbReference type="STRING" id="86259.A0A4Z1NUA6"/>
<comment type="caution">
    <text evidence="2">The sequence shown here is derived from an EMBL/GenBank/DDBJ whole genome shotgun (WGS) entry which is preliminary data.</text>
</comment>
<accession>A0A4Z1NUA6</accession>
<dbReference type="EMBL" id="SNSC02000023">
    <property type="protein sequence ID" value="TID14305.1"/>
    <property type="molecule type" value="Genomic_DNA"/>
</dbReference>
<feature type="region of interest" description="Disordered" evidence="1">
    <location>
        <begin position="1"/>
        <end position="25"/>
    </location>
</feature>
<evidence type="ECO:0000313" key="2">
    <source>
        <dbReference type="EMBL" id="TID14305.1"/>
    </source>
</evidence>
<name>A0A4Z1NUA6_9PEZI</name>
<keyword evidence="3" id="KW-1185">Reference proteome</keyword>
<evidence type="ECO:0000256" key="1">
    <source>
        <dbReference type="SAM" id="MobiDB-lite"/>
    </source>
</evidence>
<proteinExistence type="predicted"/>
<organism evidence="2 3">
    <name type="scientific">Venturia nashicola</name>
    <dbReference type="NCBI Taxonomy" id="86259"/>
    <lineage>
        <taxon>Eukaryota</taxon>
        <taxon>Fungi</taxon>
        <taxon>Dikarya</taxon>
        <taxon>Ascomycota</taxon>
        <taxon>Pezizomycotina</taxon>
        <taxon>Dothideomycetes</taxon>
        <taxon>Pleosporomycetidae</taxon>
        <taxon>Venturiales</taxon>
        <taxon>Venturiaceae</taxon>
        <taxon>Venturia</taxon>
    </lineage>
</organism>
<protein>
    <submittedName>
        <fullName evidence="2">Uncharacterized protein</fullName>
    </submittedName>
</protein>
<gene>
    <name evidence="2" type="ORF">E6O75_ATG09384</name>
</gene>
<dbReference type="AlphaFoldDB" id="A0A4Z1NUA6"/>
<reference evidence="2 3" key="1">
    <citation type="submission" date="2019-04" db="EMBL/GenBank/DDBJ databases">
        <title>High contiguity whole genome sequence and gene annotation resource for two Venturia nashicola isolates.</title>
        <authorList>
            <person name="Prokchorchik M."/>
            <person name="Won K."/>
            <person name="Lee Y."/>
            <person name="Choi E.D."/>
            <person name="Segonzac C."/>
            <person name="Sohn K.H."/>
        </authorList>
    </citation>
    <scope>NUCLEOTIDE SEQUENCE [LARGE SCALE GENOMIC DNA]</scope>
    <source>
        <strain evidence="2 3">PRI2</strain>
    </source>
</reference>
<evidence type="ECO:0000313" key="3">
    <source>
        <dbReference type="Proteomes" id="UP000298493"/>
    </source>
</evidence>